<comment type="subcellular location">
    <subcellularLocation>
        <location evidence="1">Membrane</location>
        <topology evidence="1">Multi-pass membrane protein</topology>
    </subcellularLocation>
</comment>
<feature type="transmembrane region" description="Helical" evidence="5">
    <location>
        <begin position="227"/>
        <end position="248"/>
    </location>
</feature>
<feature type="transmembrane region" description="Helical" evidence="5">
    <location>
        <begin position="102"/>
        <end position="123"/>
    </location>
</feature>
<feature type="transmembrane region" description="Helical" evidence="5">
    <location>
        <begin position="254"/>
        <end position="273"/>
    </location>
</feature>
<keyword evidence="4 5" id="KW-0472">Membrane</keyword>
<protein>
    <submittedName>
        <fullName evidence="6">4-hydroxybenzoate polyprenyltransferase</fullName>
    </submittedName>
</protein>
<dbReference type="InterPro" id="IPR044878">
    <property type="entry name" value="UbiA_sf"/>
</dbReference>
<dbReference type="AlphaFoldDB" id="A0A4R7VWH2"/>
<evidence type="ECO:0000313" key="6">
    <source>
        <dbReference type="EMBL" id="TDV54242.1"/>
    </source>
</evidence>
<evidence type="ECO:0000256" key="1">
    <source>
        <dbReference type="ARBA" id="ARBA00004141"/>
    </source>
</evidence>
<evidence type="ECO:0000256" key="2">
    <source>
        <dbReference type="ARBA" id="ARBA00022692"/>
    </source>
</evidence>
<feature type="transmembrane region" description="Helical" evidence="5">
    <location>
        <begin position="129"/>
        <end position="148"/>
    </location>
</feature>
<dbReference type="Proteomes" id="UP000294927">
    <property type="component" value="Unassembled WGS sequence"/>
</dbReference>
<feature type="transmembrane region" description="Helical" evidence="5">
    <location>
        <begin position="155"/>
        <end position="174"/>
    </location>
</feature>
<feature type="transmembrane region" description="Helical" evidence="5">
    <location>
        <begin position="60"/>
        <end position="81"/>
    </location>
</feature>
<dbReference type="PANTHER" id="PTHR42723:SF1">
    <property type="entry name" value="CHLOROPHYLL SYNTHASE, CHLOROPLASTIC"/>
    <property type="match status" value="1"/>
</dbReference>
<dbReference type="PANTHER" id="PTHR42723">
    <property type="entry name" value="CHLOROPHYLL SYNTHASE"/>
    <property type="match status" value="1"/>
</dbReference>
<organism evidence="6 7">
    <name type="scientific">Actinophytocola oryzae</name>
    <dbReference type="NCBI Taxonomy" id="502181"/>
    <lineage>
        <taxon>Bacteria</taxon>
        <taxon>Bacillati</taxon>
        <taxon>Actinomycetota</taxon>
        <taxon>Actinomycetes</taxon>
        <taxon>Pseudonocardiales</taxon>
        <taxon>Pseudonocardiaceae</taxon>
    </lineage>
</organism>
<keyword evidence="7" id="KW-1185">Reference proteome</keyword>
<evidence type="ECO:0000256" key="5">
    <source>
        <dbReference type="SAM" id="Phobius"/>
    </source>
</evidence>
<dbReference type="Gene3D" id="1.20.120.1780">
    <property type="entry name" value="UbiA prenyltransferase"/>
    <property type="match status" value="1"/>
</dbReference>
<keyword evidence="3 5" id="KW-1133">Transmembrane helix</keyword>
<dbReference type="InterPro" id="IPR000537">
    <property type="entry name" value="UbiA_prenyltransferase"/>
</dbReference>
<comment type="caution">
    <text evidence="6">The sequence shown here is derived from an EMBL/GenBank/DDBJ whole genome shotgun (WGS) entry which is preliminary data.</text>
</comment>
<evidence type="ECO:0000313" key="7">
    <source>
        <dbReference type="Proteomes" id="UP000294927"/>
    </source>
</evidence>
<dbReference type="GO" id="GO:0016020">
    <property type="term" value="C:membrane"/>
    <property type="evidence" value="ECO:0007669"/>
    <property type="project" value="UniProtKB-SubCell"/>
</dbReference>
<dbReference type="EMBL" id="SOCP01000004">
    <property type="protein sequence ID" value="TDV54242.1"/>
    <property type="molecule type" value="Genomic_DNA"/>
</dbReference>
<gene>
    <name evidence="6" type="ORF">CLV71_104713</name>
</gene>
<dbReference type="GO" id="GO:0016765">
    <property type="term" value="F:transferase activity, transferring alkyl or aryl (other than methyl) groups"/>
    <property type="evidence" value="ECO:0007669"/>
    <property type="project" value="InterPro"/>
</dbReference>
<accession>A0A4R7VWH2</accession>
<dbReference type="Pfam" id="PF01040">
    <property type="entry name" value="UbiA"/>
    <property type="match status" value="1"/>
</dbReference>
<dbReference type="Gene3D" id="1.10.357.140">
    <property type="entry name" value="UbiA prenyltransferase"/>
    <property type="match status" value="1"/>
</dbReference>
<keyword evidence="6" id="KW-0808">Transferase</keyword>
<evidence type="ECO:0000256" key="4">
    <source>
        <dbReference type="ARBA" id="ARBA00023136"/>
    </source>
</evidence>
<reference evidence="6 7" key="1">
    <citation type="submission" date="2019-03" db="EMBL/GenBank/DDBJ databases">
        <title>Genomic Encyclopedia of Archaeal and Bacterial Type Strains, Phase II (KMG-II): from individual species to whole genera.</title>
        <authorList>
            <person name="Goeker M."/>
        </authorList>
    </citation>
    <scope>NUCLEOTIDE SEQUENCE [LARGE SCALE GENOMIC DNA]</scope>
    <source>
        <strain evidence="6 7">DSM 45499</strain>
    </source>
</reference>
<name>A0A4R7VWH2_9PSEU</name>
<keyword evidence="2 5" id="KW-0812">Transmembrane</keyword>
<proteinExistence type="predicted"/>
<evidence type="ECO:0000256" key="3">
    <source>
        <dbReference type="ARBA" id="ARBA00022989"/>
    </source>
</evidence>
<dbReference type="InterPro" id="IPR050475">
    <property type="entry name" value="Prenyltransferase_related"/>
</dbReference>
<dbReference type="CDD" id="cd13956">
    <property type="entry name" value="PT_UbiA"/>
    <property type="match status" value="1"/>
</dbReference>
<sequence>MVTTQQKILFPFGISGMTGVVRASWQEARPVVQVIFQLRFVAGVVLGGGTATTHLVDQSVLLAAASWLAATWCVYLVNGIADVVEDRENGSTRPIARGALPVAAATRMCYVLAVVAVTCGVLVSSRSALLVLLVLLVGWSYSMGPWPLKNSMPGFLAGVVSLGLLTYLAGWSAVGGGWNTTLVVTSVAMSLWMGLVGATKDLSDVRGDRVAGRRTAPVVLGVRRAKALMAALAVSLGLAFLTTAVVVVPRLLPVGVVVCSGACAVAVLLLSAAGRGGRCAERRPYRAFMTTQYAAHMTLLSADVVS</sequence>